<proteinExistence type="inferred from homology"/>
<evidence type="ECO:0000256" key="1">
    <source>
        <dbReference type="ARBA" id="ARBA00010641"/>
    </source>
</evidence>
<evidence type="ECO:0000256" key="4">
    <source>
        <dbReference type="ARBA" id="ARBA00023163"/>
    </source>
</evidence>
<reference evidence="7 8" key="1">
    <citation type="journal article" date="2011" name="Front. Microbiol.">
        <title>Genomic signatures of strain selection and enhancement in Bacillus atrophaeus var. globigii, a historical biowarfare simulant.</title>
        <authorList>
            <person name="Gibbons H.S."/>
            <person name="Broomall S.M."/>
            <person name="McNew L.A."/>
            <person name="Daligault H."/>
            <person name="Chapman C."/>
            <person name="Bruce D."/>
            <person name="Karavis M."/>
            <person name="Krepps M."/>
            <person name="McGregor P.A."/>
            <person name="Hong C."/>
            <person name="Park K.H."/>
            <person name="Akmal A."/>
            <person name="Feldman A."/>
            <person name="Lin J.S."/>
            <person name="Chang W.E."/>
            <person name="Higgs B.W."/>
            <person name="Demirev P."/>
            <person name="Lindquist J."/>
            <person name="Liem A."/>
            <person name="Fochler E."/>
            <person name="Read T.D."/>
            <person name="Tapia R."/>
            <person name="Johnson S."/>
            <person name="Bishop-Lilly K.A."/>
            <person name="Detter C."/>
            <person name="Han C."/>
            <person name="Sozhamannan S."/>
            <person name="Rosenzweig C.N."/>
            <person name="Skowronski E.W."/>
        </authorList>
    </citation>
    <scope>NUCLEOTIDE SEQUENCE [LARGE SCALE GENOMIC DNA]</scope>
    <source>
        <strain evidence="7 8">GYP-17</strain>
    </source>
</reference>
<dbReference type="InterPro" id="IPR013249">
    <property type="entry name" value="RNA_pol_sigma70_r4_t2"/>
</dbReference>
<dbReference type="PANTHER" id="PTHR43133:SF45">
    <property type="entry name" value="RNA POLYMERASE ECF-TYPE SIGMA FACTOR"/>
    <property type="match status" value="1"/>
</dbReference>
<accession>A0A432WBQ9</accession>
<dbReference type="SUPFAM" id="SSF88946">
    <property type="entry name" value="Sigma2 domain of RNA polymerase sigma factors"/>
    <property type="match status" value="1"/>
</dbReference>
<keyword evidence="3" id="KW-0731">Sigma factor</keyword>
<dbReference type="NCBIfam" id="TIGR02937">
    <property type="entry name" value="sigma70-ECF"/>
    <property type="match status" value="1"/>
</dbReference>
<evidence type="ECO:0000256" key="3">
    <source>
        <dbReference type="ARBA" id="ARBA00023082"/>
    </source>
</evidence>
<protein>
    <recommendedName>
        <fullName evidence="9">Sigma-70 family RNA polymerase sigma factor</fullName>
    </recommendedName>
</protein>
<evidence type="ECO:0000259" key="6">
    <source>
        <dbReference type="Pfam" id="PF08281"/>
    </source>
</evidence>
<dbReference type="GO" id="GO:0016987">
    <property type="term" value="F:sigma factor activity"/>
    <property type="evidence" value="ECO:0007669"/>
    <property type="project" value="UniProtKB-KW"/>
</dbReference>
<dbReference type="GO" id="GO:0006352">
    <property type="term" value="P:DNA-templated transcription initiation"/>
    <property type="evidence" value="ECO:0007669"/>
    <property type="project" value="InterPro"/>
</dbReference>
<dbReference type="PANTHER" id="PTHR43133">
    <property type="entry name" value="RNA POLYMERASE ECF-TYPE SIGMA FACTO"/>
    <property type="match status" value="1"/>
</dbReference>
<feature type="domain" description="RNA polymerase sigma-70 region 2" evidence="5">
    <location>
        <begin position="12"/>
        <end position="78"/>
    </location>
</feature>
<dbReference type="GO" id="GO:0003677">
    <property type="term" value="F:DNA binding"/>
    <property type="evidence" value="ECO:0007669"/>
    <property type="project" value="InterPro"/>
</dbReference>
<dbReference type="InterPro" id="IPR007627">
    <property type="entry name" value="RNA_pol_sigma70_r2"/>
</dbReference>
<dbReference type="Gene3D" id="1.10.1740.10">
    <property type="match status" value="1"/>
</dbReference>
<evidence type="ECO:0008006" key="9">
    <source>
        <dbReference type="Google" id="ProtNLM"/>
    </source>
</evidence>
<evidence type="ECO:0000313" key="7">
    <source>
        <dbReference type="EMBL" id="RUO29486.1"/>
    </source>
</evidence>
<evidence type="ECO:0000313" key="8">
    <source>
        <dbReference type="Proteomes" id="UP000288405"/>
    </source>
</evidence>
<dbReference type="AlphaFoldDB" id="A0A432WBQ9"/>
<dbReference type="Proteomes" id="UP000288405">
    <property type="component" value="Unassembled WGS sequence"/>
</dbReference>
<dbReference type="InterPro" id="IPR039425">
    <property type="entry name" value="RNA_pol_sigma-70-like"/>
</dbReference>
<dbReference type="CDD" id="cd06171">
    <property type="entry name" value="Sigma70_r4"/>
    <property type="match status" value="1"/>
</dbReference>
<organism evidence="7 8">
    <name type="scientific">Aliidiomarina sanyensis</name>
    <dbReference type="NCBI Taxonomy" id="1249555"/>
    <lineage>
        <taxon>Bacteria</taxon>
        <taxon>Pseudomonadati</taxon>
        <taxon>Pseudomonadota</taxon>
        <taxon>Gammaproteobacteria</taxon>
        <taxon>Alteromonadales</taxon>
        <taxon>Idiomarinaceae</taxon>
        <taxon>Aliidiomarina</taxon>
    </lineage>
</organism>
<dbReference type="Pfam" id="PF08281">
    <property type="entry name" value="Sigma70_r4_2"/>
    <property type="match status" value="1"/>
</dbReference>
<dbReference type="EMBL" id="PIPM01000011">
    <property type="protein sequence ID" value="RUO29486.1"/>
    <property type="molecule type" value="Genomic_DNA"/>
</dbReference>
<comment type="caution">
    <text evidence="7">The sequence shown here is derived from an EMBL/GenBank/DDBJ whole genome shotgun (WGS) entry which is preliminary data.</text>
</comment>
<name>A0A432WBQ9_9GAMM</name>
<evidence type="ECO:0000259" key="5">
    <source>
        <dbReference type="Pfam" id="PF04542"/>
    </source>
</evidence>
<dbReference type="InterPro" id="IPR013325">
    <property type="entry name" value="RNA_pol_sigma_r2"/>
</dbReference>
<dbReference type="InterPro" id="IPR036388">
    <property type="entry name" value="WH-like_DNA-bd_sf"/>
</dbReference>
<dbReference type="SUPFAM" id="SSF88659">
    <property type="entry name" value="Sigma3 and sigma4 domains of RNA polymerase sigma factors"/>
    <property type="match status" value="1"/>
</dbReference>
<evidence type="ECO:0000256" key="2">
    <source>
        <dbReference type="ARBA" id="ARBA00023015"/>
    </source>
</evidence>
<dbReference type="InterPro" id="IPR014284">
    <property type="entry name" value="RNA_pol_sigma-70_dom"/>
</dbReference>
<dbReference type="Pfam" id="PF04542">
    <property type="entry name" value="Sigma70_r2"/>
    <property type="match status" value="1"/>
</dbReference>
<dbReference type="InterPro" id="IPR013324">
    <property type="entry name" value="RNA_pol_sigma_r3/r4-like"/>
</dbReference>
<gene>
    <name evidence="7" type="ORF">CWE11_09570</name>
</gene>
<keyword evidence="4" id="KW-0804">Transcription</keyword>
<feature type="domain" description="RNA polymerase sigma factor 70 region 4 type 2" evidence="6">
    <location>
        <begin position="107"/>
        <end position="157"/>
    </location>
</feature>
<keyword evidence="8" id="KW-1185">Reference proteome</keyword>
<sequence length="166" mass="18912">MLQGAPARDEIIQHYWPRISRAAMGYEHNPTLREELAQEMAFEVWRALATFSNQCALNTYIYRVMHNVGVDHIRRAGRQPITCNEEEPVSLSPCPERVVSDAQNQARLLRAVHRLPLSLRQVVLLKLEDLSNIEIAETLGISESNVGVRLNRGKRQLMELMQGTTP</sequence>
<dbReference type="RefSeq" id="WP_241971774.1">
    <property type="nucleotide sequence ID" value="NZ_PIPM01000011.1"/>
</dbReference>
<dbReference type="Gene3D" id="1.10.10.10">
    <property type="entry name" value="Winged helix-like DNA-binding domain superfamily/Winged helix DNA-binding domain"/>
    <property type="match status" value="1"/>
</dbReference>
<comment type="similarity">
    <text evidence="1">Belongs to the sigma-70 factor family. ECF subfamily.</text>
</comment>
<keyword evidence="2" id="KW-0805">Transcription regulation</keyword>